<accession>A0ABZ1HF40</accession>
<protein>
    <submittedName>
        <fullName evidence="2">Uncharacterized protein</fullName>
    </submittedName>
</protein>
<organism evidence="2 3">
    <name type="scientific">Streptomyces phaeochromogenes</name>
    <dbReference type="NCBI Taxonomy" id="1923"/>
    <lineage>
        <taxon>Bacteria</taxon>
        <taxon>Bacillati</taxon>
        <taxon>Actinomycetota</taxon>
        <taxon>Actinomycetes</taxon>
        <taxon>Kitasatosporales</taxon>
        <taxon>Streptomycetaceae</taxon>
        <taxon>Streptomyces</taxon>
        <taxon>Streptomyces phaeochromogenes group</taxon>
    </lineage>
</organism>
<feature type="region of interest" description="Disordered" evidence="1">
    <location>
        <begin position="1"/>
        <end position="22"/>
    </location>
</feature>
<evidence type="ECO:0000313" key="3">
    <source>
        <dbReference type="Proteomes" id="UP001340816"/>
    </source>
</evidence>
<dbReference type="EMBL" id="CP109135">
    <property type="protein sequence ID" value="WSD15758.1"/>
    <property type="molecule type" value="Genomic_DNA"/>
</dbReference>
<name>A0ABZ1HF40_STRPH</name>
<sequence length="40" mass="4464">METDLGENESLGRRAGVSNVENQLGVTHATSYRNYPDRIL</sequence>
<evidence type="ECO:0000256" key="1">
    <source>
        <dbReference type="SAM" id="MobiDB-lite"/>
    </source>
</evidence>
<dbReference type="Proteomes" id="UP001340816">
    <property type="component" value="Chromosome"/>
</dbReference>
<reference evidence="2 3" key="1">
    <citation type="submission" date="2022-10" db="EMBL/GenBank/DDBJ databases">
        <title>The complete genomes of actinobacterial strains from the NBC collection.</title>
        <authorList>
            <person name="Joergensen T.S."/>
            <person name="Alvarez Arevalo M."/>
            <person name="Sterndorff E.B."/>
            <person name="Faurdal D."/>
            <person name="Vuksanovic O."/>
            <person name="Mourched A.-S."/>
            <person name="Charusanti P."/>
            <person name="Shaw S."/>
            <person name="Blin K."/>
            <person name="Weber T."/>
        </authorList>
    </citation>
    <scope>NUCLEOTIDE SEQUENCE [LARGE SCALE GENOMIC DNA]</scope>
    <source>
        <strain evidence="2 3">NBC 01752</strain>
    </source>
</reference>
<keyword evidence="3" id="KW-1185">Reference proteome</keyword>
<dbReference type="RefSeq" id="WP_326728900.1">
    <property type="nucleotide sequence ID" value="NZ_CP108011.1"/>
</dbReference>
<evidence type="ECO:0000313" key="2">
    <source>
        <dbReference type="EMBL" id="WSD15758.1"/>
    </source>
</evidence>
<gene>
    <name evidence="2" type="ORF">OHB35_22285</name>
</gene>
<proteinExistence type="predicted"/>